<dbReference type="Proteomes" id="UP000014071">
    <property type="component" value="Unassembled WGS sequence"/>
</dbReference>
<dbReference type="AlphaFoldDB" id="R9P8J3"/>
<evidence type="ECO:0000256" key="5">
    <source>
        <dbReference type="ARBA" id="ARBA00023136"/>
    </source>
</evidence>
<dbReference type="GeneID" id="24110552"/>
<evidence type="ECO:0000256" key="7">
    <source>
        <dbReference type="SAM" id="Phobius"/>
    </source>
</evidence>
<evidence type="ECO:0000256" key="1">
    <source>
        <dbReference type="ARBA" id="ARBA00004141"/>
    </source>
</evidence>
<evidence type="ECO:0000256" key="2">
    <source>
        <dbReference type="ARBA" id="ARBA00008803"/>
    </source>
</evidence>
<dbReference type="PANTHER" id="PTHR13317">
    <property type="entry name" value="TRANSMEMBRANE ANTERIOR POSTERIOR TRANSFORMATION PROTEIN 1 HOMOLOG"/>
    <property type="match status" value="1"/>
</dbReference>
<feature type="compositionally biased region" description="Acidic residues" evidence="6">
    <location>
        <begin position="164"/>
        <end position="174"/>
    </location>
</feature>
<dbReference type="HOGENOM" id="CLU_003655_1_2_1"/>
<feature type="compositionally biased region" description="Acidic residues" evidence="6">
    <location>
        <begin position="132"/>
        <end position="144"/>
    </location>
</feature>
<feature type="compositionally biased region" description="Basic and acidic residues" evidence="6">
    <location>
        <begin position="264"/>
        <end position="281"/>
    </location>
</feature>
<keyword evidence="5 7" id="KW-0472">Membrane</keyword>
<dbReference type="InterPro" id="IPR008010">
    <property type="entry name" value="Tatp1"/>
</dbReference>
<feature type="region of interest" description="Disordered" evidence="6">
    <location>
        <begin position="932"/>
        <end position="953"/>
    </location>
</feature>
<comment type="subcellular location">
    <subcellularLocation>
        <location evidence="1">Membrane</location>
        <topology evidence="1">Multi-pass membrane protein</topology>
    </subcellularLocation>
</comment>
<feature type="compositionally biased region" description="Basic and acidic residues" evidence="6">
    <location>
        <begin position="292"/>
        <end position="308"/>
    </location>
</feature>
<feature type="region of interest" description="Disordered" evidence="6">
    <location>
        <begin position="974"/>
        <end position="1001"/>
    </location>
</feature>
<evidence type="ECO:0000256" key="4">
    <source>
        <dbReference type="ARBA" id="ARBA00022989"/>
    </source>
</evidence>
<keyword evidence="8" id="KW-0675">Receptor</keyword>
<feature type="compositionally biased region" description="Basic and acidic residues" evidence="6">
    <location>
        <begin position="109"/>
        <end position="122"/>
    </location>
</feature>
<keyword evidence="9" id="KW-1185">Reference proteome</keyword>
<gene>
    <name evidence="8" type="ORF">PHSY_005272</name>
</gene>
<evidence type="ECO:0000313" key="9">
    <source>
        <dbReference type="Proteomes" id="UP000014071"/>
    </source>
</evidence>
<feature type="compositionally biased region" description="Low complexity" evidence="6">
    <location>
        <begin position="197"/>
        <end position="218"/>
    </location>
</feature>
<accession>R9P8J3</accession>
<evidence type="ECO:0000256" key="6">
    <source>
        <dbReference type="SAM" id="MobiDB-lite"/>
    </source>
</evidence>
<feature type="transmembrane region" description="Helical" evidence="7">
    <location>
        <begin position="501"/>
        <end position="522"/>
    </location>
</feature>
<evidence type="ECO:0000313" key="8">
    <source>
        <dbReference type="EMBL" id="GAC97686.1"/>
    </source>
</evidence>
<dbReference type="GO" id="GO:0005789">
    <property type="term" value="C:endoplasmic reticulum membrane"/>
    <property type="evidence" value="ECO:0007669"/>
    <property type="project" value="TreeGrafter"/>
</dbReference>
<comment type="similarity">
    <text evidence="2">Belongs to the TAPT1 family.</text>
</comment>
<reference evidence="9" key="1">
    <citation type="journal article" date="2013" name="Genome Announc.">
        <title>Draft genome sequence of the basidiomycetous yeast-like fungus Pseudozyma hubeiensis SY62, which produces an abundant amount of the biosurfactant mannosylerythritol lipids.</title>
        <authorList>
            <person name="Konishi M."/>
            <person name="Hatada Y."/>
            <person name="Horiuchi J."/>
        </authorList>
    </citation>
    <scope>NUCLEOTIDE SEQUENCE [LARGE SCALE GENOMIC DNA]</scope>
    <source>
        <strain evidence="9">SY62</strain>
    </source>
</reference>
<dbReference type="eggNOG" id="KOG2490">
    <property type="taxonomic scope" value="Eukaryota"/>
</dbReference>
<feature type="region of interest" description="Disordered" evidence="6">
    <location>
        <begin position="423"/>
        <end position="457"/>
    </location>
</feature>
<sequence>MKTDDESGVEPLPSQGSTEHPTDVSTHTSTATNGDASETSRSNRLSHETLRRKSSFQDSLLFSHPAISAGASKSNGHRPSEFSRTPDTPHDADSPVLPDDSNEESPISHSRESTVEPPDSKRYNGNTLAAPADDDEDVWEDEEESIRMDEDGNIIYEGPAYEDSASDFSDDADAEDLKQHRRAYREATQQYRKSRRALLLSGLSSHASSPSSEELISSTERDHASPSPAASLYDSDRRTDAQESYYQPHLAEAVDTADAGGRADGLRYDYDSGSEKRRRDGATVIPQADSIQIKREPLESSIDHRALNHESFSTPRSALSDPKTPNGRTLGSELMNGFAVEQRPSRPPSSPRAHTSPLFHAHVSTPTTARKVDAAKSEGLRHHRSARELAPSPLILDGDAYEPLEAYMTPRLSIATLHEDALADHPSGSEQTPFALQEPSNKVKESKLDPATATSRQDNTPFSLWDYLKEEVLATDFDATQEIKWERVTNFISIPFWMEKIILFGFVVCLDSFLYTFTILPLRFGLAMWTWIGNSIRWLLGGQKRYLHSSQKCDILKMLLIVLSCVILSRITDASKMYHSVRGQDVVKLSVIFNVLEIADRLCCSFGQDLLDSLFSRSTLARRKNGKQPYLRPIGFFCLGLCYVLAHTLVLFYQLVTLNVAINSYDNALLTLLLSNQFVEIKSSVFKKFEKENVFQMTCADIVERFQLTLMLSAIGLRNLIELSGGSLEPSSSPLPASFTVFPSLSLLETVLTPVCIVLASECIVDWLKHAFITKFNHIRPAVYGRFMDVLCRDLVVGGPSTKANSRKHTFVDQSPIISRRLGFAALPLACLLVRLILQIIGMIGDTSHIDECIAPVSPRISETGWIGVVARKLGASDINNDWVRALDLFVRGSAWALTLVIAWAFLVAIKLLLGTNLVSFASHRYASMHERENEETLNARDRAPIGTSKDERSYDKSLGRFIDKPDDDAIRIKLDGTHMAPTSKERDRENDGGVQPKVKKENSLMEVSRYNMVRSRIW</sequence>
<dbReference type="Pfam" id="PF05346">
    <property type="entry name" value="DUF747"/>
    <property type="match status" value="1"/>
</dbReference>
<organism evidence="8 9">
    <name type="scientific">Pseudozyma hubeiensis (strain SY62)</name>
    <name type="common">Yeast</name>
    <dbReference type="NCBI Taxonomy" id="1305764"/>
    <lineage>
        <taxon>Eukaryota</taxon>
        <taxon>Fungi</taxon>
        <taxon>Dikarya</taxon>
        <taxon>Basidiomycota</taxon>
        <taxon>Ustilaginomycotina</taxon>
        <taxon>Ustilaginomycetes</taxon>
        <taxon>Ustilaginales</taxon>
        <taxon>Ustilaginaceae</taxon>
        <taxon>Pseudozyma</taxon>
    </lineage>
</organism>
<feature type="compositionally biased region" description="Polar residues" evidence="6">
    <location>
        <begin position="428"/>
        <end position="440"/>
    </location>
</feature>
<dbReference type="RefSeq" id="XP_012191273.1">
    <property type="nucleotide sequence ID" value="XM_012335883.1"/>
</dbReference>
<keyword evidence="3 7" id="KW-0812">Transmembrane</keyword>
<proteinExistence type="inferred from homology"/>
<feature type="transmembrane region" description="Helical" evidence="7">
    <location>
        <begin position="895"/>
        <end position="922"/>
    </location>
</feature>
<feature type="transmembrane region" description="Helical" evidence="7">
    <location>
        <begin position="630"/>
        <end position="656"/>
    </location>
</feature>
<dbReference type="EMBL" id="DF238810">
    <property type="protein sequence ID" value="GAC97686.1"/>
    <property type="molecule type" value="Genomic_DNA"/>
</dbReference>
<feature type="transmembrane region" description="Helical" evidence="7">
    <location>
        <begin position="822"/>
        <end position="841"/>
    </location>
</feature>
<keyword evidence="4 7" id="KW-1133">Transmembrane helix</keyword>
<dbReference type="PANTHER" id="PTHR13317:SF4">
    <property type="entry name" value="TRANSMEMBRANE ANTERIOR POSTERIOR TRANSFORMATION PROTEIN 1 HOMOLOG"/>
    <property type="match status" value="1"/>
</dbReference>
<name>R9P8J3_PSEHS</name>
<evidence type="ECO:0000256" key="3">
    <source>
        <dbReference type="ARBA" id="ARBA00022692"/>
    </source>
</evidence>
<protein>
    <submittedName>
        <fullName evidence="8">Cytomegalovirus gH-receptor</fullName>
    </submittedName>
</protein>
<feature type="region of interest" description="Disordered" evidence="6">
    <location>
        <begin position="1"/>
        <end position="332"/>
    </location>
</feature>
<dbReference type="OrthoDB" id="29023at2759"/>
<feature type="compositionally biased region" description="Polar residues" evidence="6">
    <location>
        <begin position="14"/>
        <end position="43"/>
    </location>
</feature>